<accession>A0AA42LP29</accession>
<dbReference type="AlphaFoldDB" id="A0AA42LP29"/>
<protein>
    <submittedName>
        <fullName evidence="1">DNA-3-methyladenine glycosylase</fullName>
    </submittedName>
</protein>
<sequence length="74" mass="8621">MNSDEYLAKMILRSTPPRHFGDWADILNEYAFCLEKCSGKLDAEELDRLLDVGAMFYRTLARAEAYREEIIKDT</sequence>
<evidence type="ECO:0000313" key="1">
    <source>
        <dbReference type="EMBL" id="MDH0736926.1"/>
    </source>
</evidence>
<organism evidence="1 3">
    <name type="scientific">Achromobacter spanius</name>
    <dbReference type="NCBI Taxonomy" id="217203"/>
    <lineage>
        <taxon>Bacteria</taxon>
        <taxon>Pseudomonadati</taxon>
        <taxon>Pseudomonadota</taxon>
        <taxon>Betaproteobacteria</taxon>
        <taxon>Burkholderiales</taxon>
        <taxon>Alcaligenaceae</taxon>
        <taxon>Achromobacter</taxon>
    </lineage>
</organism>
<gene>
    <name evidence="1" type="ORF">N5D93_14000</name>
    <name evidence="2" type="ORF">N5D93_31765</name>
</gene>
<evidence type="ECO:0000313" key="2">
    <source>
        <dbReference type="EMBL" id="MDH0740411.1"/>
    </source>
</evidence>
<dbReference type="RefSeq" id="WP_207472361.1">
    <property type="nucleotide sequence ID" value="NZ_JAOCDZ010000009.1"/>
</dbReference>
<proteinExistence type="predicted"/>
<reference evidence="1" key="1">
    <citation type="submission" date="2022-09" db="EMBL/GenBank/DDBJ databases">
        <title>Intensive care unit water sources are persistently colonized with multi-drug resistant bacteria and are the site of extensive horizontal gene transfer of antibiotic resistance genes.</title>
        <authorList>
            <person name="Diorio-Toth L."/>
        </authorList>
    </citation>
    <scope>NUCLEOTIDE SEQUENCE</scope>
    <source>
        <strain evidence="1">GD03843</strain>
    </source>
</reference>
<dbReference type="EMBL" id="JAOCDZ010000009">
    <property type="protein sequence ID" value="MDH0736926.1"/>
    <property type="molecule type" value="Genomic_DNA"/>
</dbReference>
<dbReference type="Proteomes" id="UP001161094">
    <property type="component" value="Unassembled WGS sequence"/>
</dbReference>
<dbReference type="EMBL" id="JAOCDZ010000057">
    <property type="protein sequence ID" value="MDH0740411.1"/>
    <property type="molecule type" value="Genomic_DNA"/>
</dbReference>
<name>A0AA42LP29_9BURK</name>
<evidence type="ECO:0000313" key="3">
    <source>
        <dbReference type="Proteomes" id="UP001161094"/>
    </source>
</evidence>
<comment type="caution">
    <text evidence="1">The sequence shown here is derived from an EMBL/GenBank/DDBJ whole genome shotgun (WGS) entry which is preliminary data.</text>
</comment>